<protein>
    <submittedName>
        <fullName evidence="5">AraC family transcriptional regulator</fullName>
    </submittedName>
</protein>
<dbReference type="SUPFAM" id="SSF46689">
    <property type="entry name" value="Homeodomain-like"/>
    <property type="match status" value="1"/>
</dbReference>
<feature type="domain" description="HTH araC/xylS-type" evidence="4">
    <location>
        <begin position="160"/>
        <end position="260"/>
    </location>
</feature>
<dbReference type="InterPro" id="IPR018060">
    <property type="entry name" value="HTH_AraC"/>
</dbReference>
<dbReference type="RefSeq" id="WP_209141458.1">
    <property type="nucleotide sequence ID" value="NZ_JAGHKO010000006.1"/>
</dbReference>
<dbReference type="Pfam" id="PF20240">
    <property type="entry name" value="DUF6597"/>
    <property type="match status" value="1"/>
</dbReference>
<proteinExistence type="predicted"/>
<dbReference type="PANTHER" id="PTHR46796">
    <property type="entry name" value="HTH-TYPE TRANSCRIPTIONAL ACTIVATOR RHAS-RELATED"/>
    <property type="match status" value="1"/>
</dbReference>
<comment type="caution">
    <text evidence="5">The sequence shown here is derived from an EMBL/GenBank/DDBJ whole genome shotgun (WGS) entry which is preliminary data.</text>
</comment>
<organism evidence="5 6">
    <name type="scientific">Niastella soli</name>
    <dbReference type="NCBI Taxonomy" id="2821487"/>
    <lineage>
        <taxon>Bacteria</taxon>
        <taxon>Pseudomonadati</taxon>
        <taxon>Bacteroidota</taxon>
        <taxon>Chitinophagia</taxon>
        <taxon>Chitinophagales</taxon>
        <taxon>Chitinophagaceae</taxon>
        <taxon>Niastella</taxon>
    </lineage>
</organism>
<dbReference type="InterPro" id="IPR009057">
    <property type="entry name" value="Homeodomain-like_sf"/>
</dbReference>
<evidence type="ECO:0000259" key="4">
    <source>
        <dbReference type="PROSITE" id="PS01124"/>
    </source>
</evidence>
<dbReference type="InterPro" id="IPR020449">
    <property type="entry name" value="Tscrpt_reg_AraC-type_HTH"/>
</dbReference>
<evidence type="ECO:0000256" key="1">
    <source>
        <dbReference type="ARBA" id="ARBA00023015"/>
    </source>
</evidence>
<reference evidence="5 6" key="1">
    <citation type="submission" date="2021-03" db="EMBL/GenBank/DDBJ databases">
        <title>Assistant Professor.</title>
        <authorList>
            <person name="Huq M.A."/>
        </authorList>
    </citation>
    <scope>NUCLEOTIDE SEQUENCE [LARGE SCALE GENOMIC DNA]</scope>
    <source>
        <strain evidence="5 6">MAH-29</strain>
    </source>
</reference>
<dbReference type="InterPro" id="IPR050204">
    <property type="entry name" value="AraC_XylS_family_regulators"/>
</dbReference>
<accession>A0ABS3YZR0</accession>
<evidence type="ECO:0000313" key="5">
    <source>
        <dbReference type="EMBL" id="MBO9203405.1"/>
    </source>
</evidence>
<dbReference type="Pfam" id="PF12833">
    <property type="entry name" value="HTH_18"/>
    <property type="match status" value="1"/>
</dbReference>
<keyword evidence="6" id="KW-1185">Reference proteome</keyword>
<dbReference type="SMART" id="SM00342">
    <property type="entry name" value="HTH_ARAC"/>
    <property type="match status" value="1"/>
</dbReference>
<dbReference type="InterPro" id="IPR046532">
    <property type="entry name" value="DUF6597"/>
</dbReference>
<dbReference type="Proteomes" id="UP000677244">
    <property type="component" value="Unassembled WGS sequence"/>
</dbReference>
<evidence type="ECO:0000256" key="3">
    <source>
        <dbReference type="ARBA" id="ARBA00023163"/>
    </source>
</evidence>
<keyword evidence="3" id="KW-0804">Transcription</keyword>
<gene>
    <name evidence="5" type="ORF">J7I42_24180</name>
</gene>
<dbReference type="EMBL" id="JAGHKO010000006">
    <property type="protein sequence ID" value="MBO9203405.1"/>
    <property type="molecule type" value="Genomic_DNA"/>
</dbReference>
<evidence type="ECO:0000256" key="2">
    <source>
        <dbReference type="ARBA" id="ARBA00023125"/>
    </source>
</evidence>
<keyword evidence="1" id="KW-0805">Transcription regulation</keyword>
<evidence type="ECO:0000313" key="6">
    <source>
        <dbReference type="Proteomes" id="UP000677244"/>
    </source>
</evidence>
<keyword evidence="2" id="KW-0238">DNA-binding</keyword>
<dbReference type="PANTHER" id="PTHR46796:SF13">
    <property type="entry name" value="HTH-TYPE TRANSCRIPTIONAL ACTIVATOR RHAS"/>
    <property type="match status" value="1"/>
</dbReference>
<dbReference type="Gene3D" id="1.10.10.60">
    <property type="entry name" value="Homeodomain-like"/>
    <property type="match status" value="1"/>
</dbReference>
<name>A0ABS3YZR0_9BACT</name>
<sequence length="280" mass="31975">MTYYEIKPGQLLQQYIKCYYVYESSSTVAFEDTVFPSGCMEIIFNLGAGNWQTQPGDEFITHPPIELWGQLNRPLPVRSVGSNTMLGVRFYPHAVASFLPEKVSLFNNQVIDYRDVSGKAVSTLHAQLQETRSWSKRVTLLEAYLLKQIEQAGKRLGKVDVVKDLMYELRHQDVYKTMETIATRYGISARYMQQLFLQYTGLTPKLYNQINRFQHSLRLVTARSTSLTDIAYECGYADQSHFIKEFKAFTGTTPSGYSINNSPVTLATHQQEEASPLLAY</sequence>
<dbReference type="PRINTS" id="PR00032">
    <property type="entry name" value="HTHARAC"/>
</dbReference>
<dbReference type="PROSITE" id="PS01124">
    <property type="entry name" value="HTH_ARAC_FAMILY_2"/>
    <property type="match status" value="1"/>
</dbReference>